<dbReference type="GO" id="GO:0003677">
    <property type="term" value="F:DNA binding"/>
    <property type="evidence" value="ECO:0007669"/>
    <property type="project" value="UniProtKB-UniRule"/>
</dbReference>
<dbReference type="Gene3D" id="1.10.357.10">
    <property type="entry name" value="Tetracycline Repressor, domain 2"/>
    <property type="match status" value="1"/>
</dbReference>
<feature type="domain" description="HTH tetR-type" evidence="3">
    <location>
        <begin position="23"/>
        <end position="83"/>
    </location>
</feature>
<keyword evidence="5" id="KW-1185">Reference proteome</keyword>
<sequence>MFTCILLFFAIVIMKCPTEPLEIIRCNQILDAAENLIDTQGIISFKFSQLAQDVGSSTGTIYKWFKNKEDVLVCLFLRSSIASHLPRFIQQHKSLS</sequence>
<organism evidence="4 5">
    <name type="scientific">Paraferrimonas haliotis</name>
    <dbReference type="NCBI Taxonomy" id="2013866"/>
    <lineage>
        <taxon>Bacteria</taxon>
        <taxon>Pseudomonadati</taxon>
        <taxon>Pseudomonadota</taxon>
        <taxon>Gammaproteobacteria</taxon>
        <taxon>Alteromonadales</taxon>
        <taxon>Ferrimonadaceae</taxon>
        <taxon>Paraferrimonas</taxon>
    </lineage>
</organism>
<dbReference type="PRINTS" id="PR00455">
    <property type="entry name" value="HTHTETR"/>
</dbReference>
<dbReference type="InterPro" id="IPR009057">
    <property type="entry name" value="Homeodomain-like_sf"/>
</dbReference>
<dbReference type="InterPro" id="IPR001647">
    <property type="entry name" value="HTH_TetR"/>
</dbReference>
<dbReference type="PROSITE" id="PS50977">
    <property type="entry name" value="HTH_TETR_2"/>
    <property type="match status" value="1"/>
</dbReference>
<dbReference type="EMBL" id="BSPO01000001">
    <property type="protein sequence ID" value="GLS82050.1"/>
    <property type="molecule type" value="Genomic_DNA"/>
</dbReference>
<evidence type="ECO:0000256" key="1">
    <source>
        <dbReference type="ARBA" id="ARBA00023125"/>
    </source>
</evidence>
<gene>
    <name evidence="4" type="ORF">GCM10007894_00270</name>
</gene>
<evidence type="ECO:0000259" key="3">
    <source>
        <dbReference type="PROSITE" id="PS50977"/>
    </source>
</evidence>
<dbReference type="SUPFAM" id="SSF46689">
    <property type="entry name" value="Homeodomain-like"/>
    <property type="match status" value="1"/>
</dbReference>
<accession>A0AA37TM87</accession>
<evidence type="ECO:0000313" key="4">
    <source>
        <dbReference type="EMBL" id="GLS82050.1"/>
    </source>
</evidence>
<evidence type="ECO:0000313" key="5">
    <source>
        <dbReference type="Proteomes" id="UP001157439"/>
    </source>
</evidence>
<proteinExistence type="predicted"/>
<reference evidence="4 5" key="1">
    <citation type="journal article" date="2014" name="Int. J. Syst. Evol. Microbiol.">
        <title>Complete genome sequence of Corynebacterium casei LMG S-19264T (=DSM 44701T), isolated from a smear-ripened cheese.</title>
        <authorList>
            <consortium name="US DOE Joint Genome Institute (JGI-PGF)"/>
            <person name="Walter F."/>
            <person name="Albersmeier A."/>
            <person name="Kalinowski J."/>
            <person name="Ruckert C."/>
        </authorList>
    </citation>
    <scope>NUCLEOTIDE SEQUENCE [LARGE SCALE GENOMIC DNA]</scope>
    <source>
        <strain evidence="4 5">NBRC 112785</strain>
    </source>
</reference>
<dbReference type="Pfam" id="PF00440">
    <property type="entry name" value="TetR_N"/>
    <property type="match status" value="1"/>
</dbReference>
<feature type="DNA-binding region" description="H-T-H motif" evidence="2">
    <location>
        <begin position="46"/>
        <end position="65"/>
    </location>
</feature>
<dbReference type="AlphaFoldDB" id="A0AA37TM87"/>
<name>A0AA37TM87_9GAMM</name>
<keyword evidence="1 2" id="KW-0238">DNA-binding</keyword>
<comment type="caution">
    <text evidence="4">The sequence shown here is derived from an EMBL/GenBank/DDBJ whole genome shotgun (WGS) entry which is preliminary data.</text>
</comment>
<dbReference type="Proteomes" id="UP001157439">
    <property type="component" value="Unassembled WGS sequence"/>
</dbReference>
<evidence type="ECO:0000256" key="2">
    <source>
        <dbReference type="PROSITE-ProRule" id="PRU00335"/>
    </source>
</evidence>
<protein>
    <recommendedName>
        <fullName evidence="3">HTH tetR-type domain-containing protein</fullName>
    </recommendedName>
</protein>